<keyword evidence="1" id="KW-0645">Protease</keyword>
<name>A0A8S5QDB4_9CAUD</name>
<evidence type="ECO:0000313" key="1">
    <source>
        <dbReference type="EMBL" id="DAE16524.1"/>
    </source>
</evidence>
<reference evidence="1" key="1">
    <citation type="journal article" date="2021" name="Proc. Natl. Acad. Sci. U.S.A.">
        <title>A Catalog of Tens of Thousands of Viruses from Human Metagenomes Reveals Hidden Associations with Chronic Diseases.</title>
        <authorList>
            <person name="Tisza M.J."/>
            <person name="Buck C.B."/>
        </authorList>
    </citation>
    <scope>NUCLEOTIDE SEQUENCE</scope>
    <source>
        <strain evidence="1">CtqBH20</strain>
    </source>
</reference>
<dbReference type="GO" id="GO:0006508">
    <property type="term" value="P:proteolysis"/>
    <property type="evidence" value="ECO:0007669"/>
    <property type="project" value="UniProtKB-KW"/>
</dbReference>
<accession>A0A8S5QDB4</accession>
<dbReference type="GO" id="GO:0008233">
    <property type="term" value="F:peptidase activity"/>
    <property type="evidence" value="ECO:0007669"/>
    <property type="project" value="UniProtKB-KW"/>
</dbReference>
<sequence>MLQINSGLLDSDGLKNKNTFMDVILKVNAYFIHVFGEETMNKIDIYVDNATKDSGHTPRINPVFNKFLHIKLCITPESHEGIIAFQFAHELMHYIHYCHYGFERQHEDIQYIREENVCTAASLIVVHDLYPQYFCDLDAYVRGLLDIRYQKGAELAEQFKYNLFALKGLV</sequence>
<organism evidence="1">
    <name type="scientific">Siphoviridae sp. ctqBH20</name>
    <dbReference type="NCBI Taxonomy" id="2825680"/>
    <lineage>
        <taxon>Viruses</taxon>
        <taxon>Duplodnaviria</taxon>
        <taxon>Heunggongvirae</taxon>
        <taxon>Uroviricota</taxon>
        <taxon>Caudoviricetes</taxon>
    </lineage>
</organism>
<dbReference type="EMBL" id="BK015626">
    <property type="protein sequence ID" value="DAE16524.1"/>
    <property type="molecule type" value="Genomic_DNA"/>
</dbReference>
<proteinExistence type="predicted"/>
<protein>
    <submittedName>
        <fullName evidence="1">Putative Zn-dependent protease</fullName>
    </submittedName>
</protein>
<keyword evidence="1" id="KW-0378">Hydrolase</keyword>